<dbReference type="AlphaFoldDB" id="A0A2Z4AEC6"/>
<evidence type="ECO:0000313" key="1">
    <source>
        <dbReference type="EMBL" id="AWT60501.1"/>
    </source>
</evidence>
<dbReference type="PROSITE" id="PS51257">
    <property type="entry name" value="PROKAR_LIPOPROTEIN"/>
    <property type="match status" value="1"/>
</dbReference>
<dbReference type="Proteomes" id="UP000247465">
    <property type="component" value="Chromosome"/>
</dbReference>
<dbReference type="EMBL" id="CP029803">
    <property type="protein sequence ID" value="AWT60501.1"/>
    <property type="molecule type" value="Genomic_DNA"/>
</dbReference>
<protein>
    <recommendedName>
        <fullName evidence="3">Lipoprotein</fullName>
    </recommendedName>
</protein>
<evidence type="ECO:0000313" key="2">
    <source>
        <dbReference type="Proteomes" id="UP000247465"/>
    </source>
</evidence>
<proteinExistence type="predicted"/>
<evidence type="ECO:0008006" key="3">
    <source>
        <dbReference type="Google" id="ProtNLM"/>
    </source>
</evidence>
<gene>
    <name evidence="1" type="ORF">DF168_01715</name>
</gene>
<organism evidence="1 2">
    <name type="scientific">Candidatus Moanibacter tarae</name>
    <dbReference type="NCBI Taxonomy" id="2200854"/>
    <lineage>
        <taxon>Bacteria</taxon>
        <taxon>Pseudomonadati</taxon>
        <taxon>Verrucomicrobiota</taxon>
        <taxon>Opitutia</taxon>
        <taxon>Puniceicoccales</taxon>
        <taxon>Puniceicoccales incertae sedis</taxon>
        <taxon>Candidatus Moanibacter</taxon>
    </lineage>
</organism>
<name>A0A2Z4AEC6_9BACT</name>
<reference evidence="1 2" key="1">
    <citation type="submission" date="2018-06" db="EMBL/GenBank/DDBJ databases">
        <title>Draft Genome Sequence of a Novel Marine Bacterium Related to the Verrucomicrobia.</title>
        <authorList>
            <person name="Vosseberg J."/>
            <person name="Martijn J."/>
            <person name="Ettema T.J.G."/>
        </authorList>
    </citation>
    <scope>NUCLEOTIDE SEQUENCE [LARGE SCALE GENOMIC DNA]</scope>
    <source>
        <strain evidence="1">TARA_B100001123</strain>
    </source>
</reference>
<dbReference type="KEGG" id="mtar:DF168_01715"/>
<sequence>MNLTNKVSLILIAVFAVFILTSCAKLGEDDTAIPWSRPADWEGRVPGMGGSKGI</sequence>
<accession>A0A2Z4AEC6</accession>